<dbReference type="RefSeq" id="XP_008818930.1">
    <property type="nucleotide sequence ID" value="XM_008820708.1"/>
</dbReference>
<evidence type="ECO:0000256" key="1">
    <source>
        <dbReference type="SAM" id="MobiDB-lite"/>
    </source>
</evidence>
<keyword evidence="3" id="KW-1185">Reference proteome</keyword>
<sequence>MPDETPETSKLVDSRGLSQSWRMTKKEAFRRTASRKIGAKRRVRDDRQGRQGEPEGRAVKARRRSRKERDF</sequence>
<proteinExistence type="predicted"/>
<evidence type="ECO:0000313" key="3">
    <source>
        <dbReference type="Proteomes" id="UP000030640"/>
    </source>
</evidence>
<evidence type="ECO:0000313" key="2">
    <source>
        <dbReference type="EMBL" id="EUD64473.1"/>
    </source>
</evidence>
<dbReference type="GeneID" id="20040410"/>
<dbReference type="Proteomes" id="UP000030640">
    <property type="component" value="Unassembled WGS sequence"/>
</dbReference>
<reference evidence="2 3" key="1">
    <citation type="submission" date="2013-02" db="EMBL/GenBank/DDBJ databases">
        <title>The Genome Sequence of Plasmodium inui San Antonio 1.</title>
        <authorList>
            <consortium name="The Broad Institute Genome Sequencing Platform"/>
            <consortium name="The Broad Institute Genome Sequencing Center for Infectious Disease"/>
            <person name="Neafsey D."/>
            <person name="Cheeseman I."/>
            <person name="Volkman S."/>
            <person name="Adams J."/>
            <person name="Walker B."/>
            <person name="Young S.K."/>
            <person name="Zeng Q."/>
            <person name="Gargeya S."/>
            <person name="Fitzgerald M."/>
            <person name="Haas B."/>
            <person name="Abouelleil A."/>
            <person name="Alvarado L."/>
            <person name="Arachchi H.M."/>
            <person name="Berlin A.M."/>
            <person name="Chapman S.B."/>
            <person name="Dewar J."/>
            <person name="Goldberg J."/>
            <person name="Griggs A."/>
            <person name="Gujja S."/>
            <person name="Hansen M."/>
            <person name="Howarth C."/>
            <person name="Imamovic A."/>
            <person name="Larimer J."/>
            <person name="McCowan C."/>
            <person name="Murphy C."/>
            <person name="Neiman D."/>
            <person name="Pearson M."/>
            <person name="Priest M."/>
            <person name="Roberts A."/>
            <person name="Saif S."/>
            <person name="Shea T."/>
            <person name="Sisk P."/>
            <person name="Sykes S."/>
            <person name="Wortman J."/>
            <person name="Nusbaum C."/>
            <person name="Birren B."/>
        </authorList>
    </citation>
    <scope>NUCLEOTIDE SEQUENCE [LARGE SCALE GENOMIC DNA]</scope>
    <source>
        <strain evidence="2 3">San Antonio 1</strain>
    </source>
</reference>
<dbReference type="AlphaFoldDB" id="W6ZYP3"/>
<name>W6ZYP3_9APIC</name>
<feature type="compositionally biased region" description="Basic residues" evidence="1">
    <location>
        <begin position="59"/>
        <end position="71"/>
    </location>
</feature>
<feature type="region of interest" description="Disordered" evidence="1">
    <location>
        <begin position="1"/>
        <end position="71"/>
    </location>
</feature>
<feature type="compositionally biased region" description="Basic and acidic residues" evidence="1">
    <location>
        <begin position="43"/>
        <end position="58"/>
    </location>
</feature>
<dbReference type="EMBL" id="KI965499">
    <property type="protein sequence ID" value="EUD64473.1"/>
    <property type="molecule type" value="Genomic_DNA"/>
</dbReference>
<accession>W6ZYP3</accession>
<gene>
    <name evidence="2" type="ORF">C922_05136</name>
</gene>
<organism evidence="2 3">
    <name type="scientific">Plasmodium inui San Antonio 1</name>
    <dbReference type="NCBI Taxonomy" id="1237626"/>
    <lineage>
        <taxon>Eukaryota</taxon>
        <taxon>Sar</taxon>
        <taxon>Alveolata</taxon>
        <taxon>Apicomplexa</taxon>
        <taxon>Aconoidasida</taxon>
        <taxon>Haemosporida</taxon>
        <taxon>Plasmodiidae</taxon>
        <taxon>Plasmodium</taxon>
        <taxon>Plasmodium (Plasmodium)</taxon>
    </lineage>
</organism>
<feature type="compositionally biased region" description="Basic residues" evidence="1">
    <location>
        <begin position="32"/>
        <end position="42"/>
    </location>
</feature>
<dbReference type="VEuPathDB" id="PlasmoDB:C922_05136"/>
<protein>
    <submittedName>
        <fullName evidence="2">Uncharacterized protein</fullName>
    </submittedName>
</protein>